<dbReference type="AlphaFoldDB" id="A0A6M1PY93"/>
<sequence>MEAIKHRLKSAIVGLSADMNLPVNISMGYALYPDDNSTLSVLITLADSNMYNEKKA</sequence>
<feature type="domain" description="GGDEF" evidence="1">
    <location>
        <begin position="1"/>
        <end position="56"/>
    </location>
</feature>
<dbReference type="SUPFAM" id="SSF55073">
    <property type="entry name" value="Nucleotide cyclase"/>
    <property type="match status" value="1"/>
</dbReference>
<evidence type="ECO:0000313" key="3">
    <source>
        <dbReference type="Proteomes" id="UP000480151"/>
    </source>
</evidence>
<proteinExistence type="predicted"/>
<dbReference type="RefSeq" id="WP_165103181.1">
    <property type="nucleotide sequence ID" value="NZ_JAAKGU010000014.1"/>
</dbReference>
<evidence type="ECO:0000259" key="1">
    <source>
        <dbReference type="PROSITE" id="PS50887"/>
    </source>
</evidence>
<dbReference type="InterPro" id="IPR029787">
    <property type="entry name" value="Nucleotide_cyclase"/>
</dbReference>
<reference evidence="2 3" key="1">
    <citation type="submission" date="2020-02" db="EMBL/GenBank/DDBJ databases">
        <authorList>
            <person name="Gao J."/>
            <person name="Sun J."/>
        </authorList>
    </citation>
    <scope>NUCLEOTIDE SEQUENCE [LARGE SCALE GENOMIC DNA]</scope>
    <source>
        <strain evidence="2 3">7124</strain>
    </source>
</reference>
<organism evidence="2 3">
    <name type="scientific">Paenibacillus apii</name>
    <dbReference type="NCBI Taxonomy" id="1850370"/>
    <lineage>
        <taxon>Bacteria</taxon>
        <taxon>Bacillati</taxon>
        <taxon>Bacillota</taxon>
        <taxon>Bacilli</taxon>
        <taxon>Bacillales</taxon>
        <taxon>Paenibacillaceae</taxon>
        <taxon>Paenibacillus</taxon>
    </lineage>
</organism>
<keyword evidence="3" id="KW-1185">Reference proteome</keyword>
<dbReference type="Pfam" id="PF00990">
    <property type="entry name" value="GGDEF"/>
    <property type="match status" value="1"/>
</dbReference>
<protein>
    <submittedName>
        <fullName evidence="2">Diguanylate cyclase</fullName>
    </submittedName>
</protein>
<evidence type="ECO:0000313" key="2">
    <source>
        <dbReference type="EMBL" id="NGM85181.1"/>
    </source>
</evidence>
<name>A0A6M1PY93_9BACL</name>
<gene>
    <name evidence="2" type="ORF">G5B47_22515</name>
</gene>
<comment type="caution">
    <text evidence="2">The sequence shown here is derived from an EMBL/GenBank/DDBJ whole genome shotgun (WGS) entry which is preliminary data.</text>
</comment>
<dbReference type="InterPro" id="IPR000160">
    <property type="entry name" value="GGDEF_dom"/>
</dbReference>
<dbReference type="InterPro" id="IPR043128">
    <property type="entry name" value="Rev_trsase/Diguanyl_cyclase"/>
</dbReference>
<dbReference type="EMBL" id="JAAKGU010000014">
    <property type="protein sequence ID" value="NGM85181.1"/>
    <property type="molecule type" value="Genomic_DNA"/>
</dbReference>
<dbReference type="Proteomes" id="UP000480151">
    <property type="component" value="Unassembled WGS sequence"/>
</dbReference>
<accession>A0A6M1PY93</accession>
<dbReference type="Gene3D" id="3.30.70.270">
    <property type="match status" value="1"/>
</dbReference>
<dbReference type="PROSITE" id="PS50887">
    <property type="entry name" value="GGDEF"/>
    <property type="match status" value="1"/>
</dbReference>